<feature type="region of interest" description="Disordered" evidence="7">
    <location>
        <begin position="1"/>
        <end position="21"/>
    </location>
</feature>
<keyword evidence="5" id="KW-0808">Transferase</keyword>
<evidence type="ECO:0000259" key="8">
    <source>
        <dbReference type="PROSITE" id="PS51698"/>
    </source>
</evidence>
<dbReference type="OrthoDB" id="10064100at2759"/>
<dbReference type="InterPro" id="IPR003613">
    <property type="entry name" value="Ubox_domain"/>
</dbReference>
<dbReference type="Gene3D" id="3.30.40.10">
    <property type="entry name" value="Zinc/RING finger domain, C3HC4 (zinc finger)"/>
    <property type="match status" value="1"/>
</dbReference>
<protein>
    <recommendedName>
        <fullName evidence="4">RING-type E3 ubiquitin transferase</fullName>
        <ecNumber evidence="4">2.3.2.27</ecNumber>
    </recommendedName>
</protein>
<evidence type="ECO:0000256" key="2">
    <source>
        <dbReference type="ARBA" id="ARBA00003861"/>
    </source>
</evidence>
<evidence type="ECO:0000256" key="3">
    <source>
        <dbReference type="ARBA" id="ARBA00004906"/>
    </source>
</evidence>
<dbReference type="GO" id="GO:0016567">
    <property type="term" value="P:protein ubiquitination"/>
    <property type="evidence" value="ECO:0007669"/>
    <property type="project" value="InterPro"/>
</dbReference>
<accession>A0A8S0SDA5</accession>
<comment type="catalytic activity">
    <reaction evidence="1">
        <text>S-ubiquitinyl-[E2 ubiquitin-conjugating enzyme]-L-cysteine + [acceptor protein]-L-lysine = [E2 ubiquitin-conjugating enzyme]-L-cysteine + N(6)-ubiquitinyl-[acceptor protein]-L-lysine.</text>
        <dbReference type="EC" id="2.3.2.27"/>
    </reaction>
</comment>
<gene>
    <name evidence="9" type="ORF">OLEA9_A115391</name>
</gene>
<feature type="compositionally biased region" description="Low complexity" evidence="7">
    <location>
        <begin position="1"/>
        <end position="17"/>
    </location>
</feature>
<dbReference type="EMBL" id="CACTIH010004138">
    <property type="protein sequence ID" value="CAA2989705.1"/>
    <property type="molecule type" value="Genomic_DNA"/>
</dbReference>
<dbReference type="GO" id="GO:0061630">
    <property type="term" value="F:ubiquitin protein ligase activity"/>
    <property type="evidence" value="ECO:0007669"/>
    <property type="project" value="UniProtKB-EC"/>
</dbReference>
<evidence type="ECO:0000256" key="6">
    <source>
        <dbReference type="ARBA" id="ARBA00022786"/>
    </source>
</evidence>
<dbReference type="EC" id="2.3.2.27" evidence="4"/>
<organism evidence="9 10">
    <name type="scientific">Olea europaea subsp. europaea</name>
    <dbReference type="NCBI Taxonomy" id="158383"/>
    <lineage>
        <taxon>Eukaryota</taxon>
        <taxon>Viridiplantae</taxon>
        <taxon>Streptophyta</taxon>
        <taxon>Embryophyta</taxon>
        <taxon>Tracheophyta</taxon>
        <taxon>Spermatophyta</taxon>
        <taxon>Magnoliopsida</taxon>
        <taxon>eudicotyledons</taxon>
        <taxon>Gunneridae</taxon>
        <taxon>Pentapetalae</taxon>
        <taxon>asterids</taxon>
        <taxon>lamiids</taxon>
        <taxon>Lamiales</taxon>
        <taxon>Oleaceae</taxon>
        <taxon>Oleeae</taxon>
        <taxon>Olea</taxon>
    </lineage>
</organism>
<evidence type="ECO:0000313" key="9">
    <source>
        <dbReference type="EMBL" id="CAA2989705.1"/>
    </source>
</evidence>
<dbReference type="PROSITE" id="PS51698">
    <property type="entry name" value="U_BOX"/>
    <property type="match status" value="1"/>
</dbReference>
<evidence type="ECO:0000256" key="7">
    <source>
        <dbReference type="SAM" id="MobiDB-lite"/>
    </source>
</evidence>
<dbReference type="InterPro" id="IPR013083">
    <property type="entry name" value="Znf_RING/FYVE/PHD"/>
</dbReference>
<comment type="function">
    <text evidence="2">Functions as an E3 ubiquitin ligase.</text>
</comment>
<dbReference type="InterPro" id="IPR051348">
    <property type="entry name" value="U-box_ubiquitin_ligases"/>
</dbReference>
<evidence type="ECO:0000256" key="4">
    <source>
        <dbReference type="ARBA" id="ARBA00012483"/>
    </source>
</evidence>
<comment type="pathway">
    <text evidence="3">Protein modification; protein ubiquitination.</text>
</comment>
<name>A0A8S0SDA5_OLEEU</name>
<dbReference type="SUPFAM" id="SSF57850">
    <property type="entry name" value="RING/U-box"/>
    <property type="match status" value="1"/>
</dbReference>
<evidence type="ECO:0000313" key="10">
    <source>
        <dbReference type="Proteomes" id="UP000594638"/>
    </source>
</evidence>
<dbReference type="AlphaFoldDB" id="A0A8S0SDA5"/>
<sequence length="67" mass="7420">MRDSCTMSSSTSCSSSLDSKDQRRIPSYFVCPIFQEIMKDPHIAADGFTYEGDPIGDGLTMGTRLHQ</sequence>
<dbReference type="Proteomes" id="UP000594638">
    <property type="component" value="Unassembled WGS sequence"/>
</dbReference>
<dbReference type="Pfam" id="PF04564">
    <property type="entry name" value="U-box"/>
    <property type="match status" value="1"/>
</dbReference>
<comment type="caution">
    <text evidence="9">The sequence shown here is derived from an EMBL/GenBank/DDBJ whole genome shotgun (WGS) entry which is preliminary data.</text>
</comment>
<proteinExistence type="predicted"/>
<dbReference type="Gramene" id="OE9A115391T1">
    <property type="protein sequence ID" value="OE9A115391C1"/>
    <property type="gene ID" value="OE9A115391"/>
</dbReference>
<reference evidence="9 10" key="1">
    <citation type="submission" date="2019-12" db="EMBL/GenBank/DDBJ databases">
        <authorList>
            <person name="Alioto T."/>
            <person name="Alioto T."/>
            <person name="Gomez Garrido J."/>
        </authorList>
    </citation>
    <scope>NUCLEOTIDE SEQUENCE [LARGE SCALE GENOMIC DNA]</scope>
</reference>
<evidence type="ECO:0000256" key="5">
    <source>
        <dbReference type="ARBA" id="ARBA00022679"/>
    </source>
</evidence>
<evidence type="ECO:0000256" key="1">
    <source>
        <dbReference type="ARBA" id="ARBA00000900"/>
    </source>
</evidence>
<keyword evidence="6" id="KW-0833">Ubl conjugation pathway</keyword>
<feature type="domain" description="U-box" evidence="8">
    <location>
        <begin position="24"/>
        <end position="67"/>
    </location>
</feature>
<keyword evidence="10" id="KW-1185">Reference proteome</keyword>
<dbReference type="PANTHER" id="PTHR45647:SF22">
    <property type="entry name" value="U-BOX DOMAIN-CONTAINING PROTEIN 32"/>
    <property type="match status" value="1"/>
</dbReference>
<dbReference type="PANTHER" id="PTHR45647">
    <property type="entry name" value="OS02G0152300 PROTEIN"/>
    <property type="match status" value="1"/>
</dbReference>